<evidence type="ECO:0000313" key="1">
    <source>
        <dbReference type="EMBL" id="TVU91032.1"/>
    </source>
</evidence>
<organism evidence="1 2">
    <name type="scientific">Vreelandella titanicae</name>
    <dbReference type="NCBI Taxonomy" id="664683"/>
    <lineage>
        <taxon>Bacteria</taxon>
        <taxon>Pseudomonadati</taxon>
        <taxon>Pseudomonadota</taxon>
        <taxon>Gammaproteobacteria</taxon>
        <taxon>Oceanospirillales</taxon>
        <taxon>Halomonadaceae</taxon>
        <taxon>Vreelandella</taxon>
    </lineage>
</organism>
<protein>
    <submittedName>
        <fullName evidence="1">Uncharacterized protein</fullName>
    </submittedName>
</protein>
<dbReference type="Proteomes" id="UP000317288">
    <property type="component" value="Unassembled WGS sequence"/>
</dbReference>
<dbReference type="EMBL" id="VNFE01000002">
    <property type="protein sequence ID" value="TVU91032.1"/>
    <property type="molecule type" value="Genomic_DNA"/>
</dbReference>
<comment type="caution">
    <text evidence="1">The sequence shown here is derived from an EMBL/GenBank/DDBJ whole genome shotgun (WGS) entry which is preliminary data.</text>
</comment>
<dbReference type="AlphaFoldDB" id="A0A558JBZ4"/>
<proteinExistence type="predicted"/>
<dbReference type="RefSeq" id="WP_144810562.1">
    <property type="nucleotide sequence ID" value="NZ_VNFE01000002.1"/>
</dbReference>
<gene>
    <name evidence="1" type="ORF">FQP89_08100</name>
</gene>
<accession>A0A558JBZ4</accession>
<name>A0A558JBZ4_9GAMM</name>
<evidence type="ECO:0000313" key="2">
    <source>
        <dbReference type="Proteomes" id="UP000317288"/>
    </source>
</evidence>
<reference evidence="1 2" key="1">
    <citation type="submission" date="2019-07" db="EMBL/GenBank/DDBJ databases">
        <title>Diversity of Bacteria from Kongsfjorden, Arctic.</title>
        <authorList>
            <person name="Yu Y."/>
        </authorList>
    </citation>
    <scope>NUCLEOTIDE SEQUENCE [LARGE SCALE GENOMIC DNA]</scope>
    <source>
        <strain evidence="1 2">SM1922</strain>
    </source>
</reference>
<sequence>MTVSAAVSEKANIWKSGTLKNSILIFDKIYVPFGDENLKLLEFDLLGTDVTPEEVGYLMQKGVVIDNPVSQSKMIEEALAKLTEYIKNENLELGGENKRRVFGAFLERVGAAHINESLGELAVPVSSYAYGRGLPMPQNQHGKEIMSLVIDHFPSIHNDVPFDEVLSFRQEHKMLYNDLLRWVGKASRSEYEPIELREELSYLINQFLCFQKIADLKFRPSSAEIFFITAGAVKDLMLLKPQKVANTIASFRSKKADLLQAELNNPGRPLAFVVKAQQEFK</sequence>